<keyword evidence="3" id="KW-1185">Reference proteome</keyword>
<evidence type="ECO:0000256" key="1">
    <source>
        <dbReference type="SAM" id="MobiDB-lite"/>
    </source>
</evidence>
<evidence type="ECO:0000313" key="3">
    <source>
        <dbReference type="Proteomes" id="UP000765509"/>
    </source>
</evidence>
<organism evidence="2 3">
    <name type="scientific">Austropuccinia psidii MF-1</name>
    <dbReference type="NCBI Taxonomy" id="1389203"/>
    <lineage>
        <taxon>Eukaryota</taxon>
        <taxon>Fungi</taxon>
        <taxon>Dikarya</taxon>
        <taxon>Basidiomycota</taxon>
        <taxon>Pucciniomycotina</taxon>
        <taxon>Pucciniomycetes</taxon>
        <taxon>Pucciniales</taxon>
        <taxon>Sphaerophragmiaceae</taxon>
        <taxon>Austropuccinia</taxon>
    </lineage>
</organism>
<feature type="compositionally biased region" description="Basic and acidic residues" evidence="1">
    <location>
        <begin position="145"/>
        <end position="157"/>
    </location>
</feature>
<reference evidence="2" key="1">
    <citation type="submission" date="2021-03" db="EMBL/GenBank/DDBJ databases">
        <title>Draft genome sequence of rust myrtle Austropuccinia psidii MF-1, a brazilian biotype.</title>
        <authorList>
            <person name="Quecine M.C."/>
            <person name="Pachon D.M.R."/>
            <person name="Bonatelli M.L."/>
            <person name="Correr F.H."/>
            <person name="Franceschini L.M."/>
            <person name="Leite T.F."/>
            <person name="Margarido G.R.A."/>
            <person name="Almeida C.A."/>
            <person name="Ferrarezi J.A."/>
            <person name="Labate C.A."/>
        </authorList>
    </citation>
    <scope>NUCLEOTIDE SEQUENCE</scope>
    <source>
        <strain evidence="2">MF-1</strain>
    </source>
</reference>
<sequence length="166" mass="19301">ENVSEYRKKVLYVTSFLIGSASKWIDPYISNLTNQDPNYLLNNWVLFESKLFPFFGDPNEFRKGEAEFDWLRIKEGCNVSLYIADLQGLASRILYCSESALIQHFRKGLASRFLDQSASYPSQIDSLQDLMDITLECDTRYHERQKEKNHFQEKKPEASNLVSSNP</sequence>
<feature type="non-terminal residue" evidence="2">
    <location>
        <position position="1"/>
    </location>
</feature>
<dbReference type="OrthoDB" id="5582182at2759"/>
<dbReference type="AlphaFoldDB" id="A0A9Q3HF88"/>
<protein>
    <recommendedName>
        <fullName evidence="4">Retrotransposon gag domain-containing protein</fullName>
    </recommendedName>
</protein>
<evidence type="ECO:0000313" key="2">
    <source>
        <dbReference type="EMBL" id="MBW0503258.1"/>
    </source>
</evidence>
<name>A0A9Q3HF88_9BASI</name>
<accession>A0A9Q3HF88</accession>
<dbReference type="Proteomes" id="UP000765509">
    <property type="component" value="Unassembled WGS sequence"/>
</dbReference>
<gene>
    <name evidence="2" type="ORF">O181_042973</name>
</gene>
<evidence type="ECO:0008006" key="4">
    <source>
        <dbReference type="Google" id="ProtNLM"/>
    </source>
</evidence>
<comment type="caution">
    <text evidence="2">The sequence shown here is derived from an EMBL/GenBank/DDBJ whole genome shotgun (WGS) entry which is preliminary data.</text>
</comment>
<proteinExistence type="predicted"/>
<dbReference type="EMBL" id="AVOT02017254">
    <property type="protein sequence ID" value="MBW0503258.1"/>
    <property type="molecule type" value="Genomic_DNA"/>
</dbReference>
<feature type="region of interest" description="Disordered" evidence="1">
    <location>
        <begin position="145"/>
        <end position="166"/>
    </location>
</feature>